<evidence type="ECO:0000256" key="6">
    <source>
        <dbReference type="SAM" id="MobiDB-lite"/>
    </source>
</evidence>
<evidence type="ECO:0000313" key="7">
    <source>
        <dbReference type="EMBL" id="CAH0016004.1"/>
    </source>
</evidence>
<dbReference type="Proteomes" id="UP000696573">
    <property type="component" value="Unassembled WGS sequence"/>
</dbReference>
<dbReference type="PROSITE" id="PS51375">
    <property type="entry name" value="PPR"/>
    <property type="match status" value="2"/>
</dbReference>
<comment type="subunit">
    <text evidence="4">Binds to mitochondrial small subunit 15S rRNA.</text>
</comment>
<evidence type="ECO:0000256" key="4">
    <source>
        <dbReference type="ARBA" id="ARBA00044511"/>
    </source>
</evidence>
<dbReference type="PANTHER" id="PTHR47447:SF17">
    <property type="entry name" value="OS12G0638900 PROTEIN"/>
    <property type="match status" value="1"/>
</dbReference>
<comment type="function">
    <text evidence="3">Regulates mitochondrial small subunit maturation by controlling 15S rRNA 5'-end processing. Localizes to the 5' precursor of the 15S rRNA in a position that is subsequently occupied by mS47 in the mature yeast mtSSU. Uses structure and sequence-specific RNA recognition, binding to a single-stranded region of the precursor and specifically recognizing bases -6 to -1. The exchange of Ccm1 for mS47 is coupled to the irreversible removal of precursor rRNA that is accompanied by conformational changes of the mitoribosomal proteins uS5m and mS26. These conformational changes signal completion of 5'-end rRNA processing through protection of the mature 5'-end of the 15S rRNA and stabilization of mS47. The removal of the 5' precursor together with the dissociation of Ccm1 may be catalyzed by the 5'-3' exoribonuclease Pet127. Involved in the specific removal of group I introns in mitochondrial encoded transcripts.</text>
</comment>
<feature type="repeat" description="PPR" evidence="5">
    <location>
        <begin position="707"/>
        <end position="741"/>
    </location>
</feature>
<feature type="repeat" description="PPR" evidence="5">
    <location>
        <begin position="434"/>
        <end position="468"/>
    </location>
</feature>
<name>A0A9N9UYW4_9HYPO</name>
<evidence type="ECO:0000256" key="3">
    <source>
        <dbReference type="ARBA" id="ARBA00044493"/>
    </source>
</evidence>
<evidence type="ECO:0000313" key="8">
    <source>
        <dbReference type="Proteomes" id="UP000696573"/>
    </source>
</evidence>
<comment type="caution">
    <text evidence="7">The sequence shown here is derived from an EMBL/GenBank/DDBJ whole genome shotgun (WGS) entry which is preliminary data.</text>
</comment>
<keyword evidence="2" id="KW-0677">Repeat</keyword>
<evidence type="ECO:0000256" key="2">
    <source>
        <dbReference type="ARBA" id="ARBA00022737"/>
    </source>
</evidence>
<feature type="region of interest" description="Disordered" evidence="6">
    <location>
        <begin position="37"/>
        <end position="128"/>
    </location>
</feature>
<evidence type="ECO:0000256" key="1">
    <source>
        <dbReference type="ARBA" id="ARBA00006192"/>
    </source>
</evidence>
<evidence type="ECO:0000256" key="5">
    <source>
        <dbReference type="PROSITE-ProRule" id="PRU00708"/>
    </source>
</evidence>
<organism evidence="7 8">
    <name type="scientific">Clonostachys rhizophaga</name>
    <dbReference type="NCBI Taxonomy" id="160324"/>
    <lineage>
        <taxon>Eukaryota</taxon>
        <taxon>Fungi</taxon>
        <taxon>Dikarya</taxon>
        <taxon>Ascomycota</taxon>
        <taxon>Pezizomycotina</taxon>
        <taxon>Sordariomycetes</taxon>
        <taxon>Hypocreomycetidae</taxon>
        <taxon>Hypocreales</taxon>
        <taxon>Bionectriaceae</taxon>
        <taxon>Clonostachys</taxon>
    </lineage>
</organism>
<dbReference type="AlphaFoldDB" id="A0A9N9UYW4"/>
<accession>A0A9N9UYW4</accession>
<protein>
    <recommendedName>
        <fullName evidence="9">Pentatricopeptide repeat-containing protein</fullName>
    </recommendedName>
</protein>
<feature type="compositionally biased region" description="Basic residues" evidence="6">
    <location>
        <begin position="116"/>
        <end position="125"/>
    </location>
</feature>
<dbReference type="InterPro" id="IPR011990">
    <property type="entry name" value="TPR-like_helical_dom_sf"/>
</dbReference>
<reference evidence="7" key="1">
    <citation type="submission" date="2021-10" db="EMBL/GenBank/DDBJ databases">
        <authorList>
            <person name="Piombo E."/>
        </authorList>
    </citation>
    <scope>NUCLEOTIDE SEQUENCE</scope>
</reference>
<evidence type="ECO:0008006" key="9">
    <source>
        <dbReference type="Google" id="ProtNLM"/>
    </source>
</evidence>
<comment type="similarity">
    <text evidence="1">Belongs to the CCM1 family.</text>
</comment>
<keyword evidence="8" id="KW-1185">Reference proteome</keyword>
<dbReference type="PANTHER" id="PTHR47447">
    <property type="entry name" value="OS03G0856100 PROTEIN"/>
    <property type="match status" value="1"/>
</dbReference>
<dbReference type="Gene3D" id="1.25.40.10">
    <property type="entry name" value="Tetratricopeptide repeat domain"/>
    <property type="match status" value="2"/>
</dbReference>
<dbReference type="Pfam" id="PF13812">
    <property type="entry name" value="PPR_3"/>
    <property type="match status" value="1"/>
</dbReference>
<feature type="compositionally biased region" description="Basic and acidic residues" evidence="6">
    <location>
        <begin position="72"/>
        <end position="92"/>
    </location>
</feature>
<gene>
    <name evidence="7" type="ORF">CRHIZ90672A_00013438</name>
</gene>
<proteinExistence type="inferred from homology"/>
<dbReference type="EMBL" id="CABFNQ020000459">
    <property type="protein sequence ID" value="CAH0016004.1"/>
    <property type="molecule type" value="Genomic_DNA"/>
</dbReference>
<dbReference type="OrthoDB" id="185373at2759"/>
<sequence length="822" mass="93667">MKTAYICRACERKLKAPPVAQANRCLVRQPTRWFTNNAAVPSSREDAGGWSQPHGERNRFDGADSGLFVAPTRDKHSQQSQTGKRERGRLIDNSEVLKALQGLPVSGPEAPNTNRHAAHKSRPKRAPAQARLPYRKTKSGAIFRRQDHKAIKEKKRMIREIQWAQIKKSIQDQPRPDFLRNRKAFVYWKKHFVRLHHWKSNPRRPAWFKSGAWLWNLKNLQDMQRAWEALDVHTREETWPGLMLSTLFSRPDQVHRVLHATLDPLPPSYAVQDAFSVIVTILSEKQPGARPGCLLHQRQTEISELVQKLLGLASDSYQPFMQASLGIFAKRSSNFHVKITYDALKAANISLSHNTSIQYASKLAAYTDSDGDKYKKASLSILLDAADNGLDLNSPKVAPSISKLLRCGHLKGRQDEFSPDAALHDLIERGFLPNTAHTNSLLGTLCRRGQVDEAVKLARLFIQNGIDLGTRFYHELFSAVRDGHRSEYFGEVLELMKSAGMKEEMILDKILSAVYSFCANEFRAKKYSPVQEMQPFLHMLRLYEKKFPLGPLQRLIPESLPLLLMPKPETTDPKVSSVWDYERTVLAIAGKYVSDMSEKPLHPSMDTIGIMFKAYILSSWRQPYELLALYQHFKEMLESGDSFARALVSRQKSRVHNSFLYAMLSHQGLVRPALQVFGDMLHDELWEPNADGSTSASQRTPCHPEPSIYTYGVLLDGLSRRKEMTMMNQIMKIMEENHLKPNLVTMNTHIKSQAMAQNVSTVVKLMQSLEARGFEPDQFTLDAFGKLHDKHKKRALRMMQRIIDAKSKLLQQQEIGQEPADP</sequence>
<dbReference type="InterPro" id="IPR002885">
    <property type="entry name" value="PPR_rpt"/>
</dbReference>